<feature type="compositionally biased region" description="Basic and acidic residues" evidence="2">
    <location>
        <begin position="736"/>
        <end position="751"/>
    </location>
</feature>
<feature type="compositionally biased region" description="Low complexity" evidence="2">
    <location>
        <begin position="724"/>
        <end position="733"/>
    </location>
</feature>
<feature type="coiled-coil region" evidence="1">
    <location>
        <begin position="284"/>
        <end position="318"/>
    </location>
</feature>
<feature type="compositionally biased region" description="Low complexity" evidence="2">
    <location>
        <begin position="681"/>
        <end position="694"/>
    </location>
</feature>
<protein>
    <submittedName>
        <fullName evidence="3">Uncharacterized protein</fullName>
    </submittedName>
</protein>
<evidence type="ECO:0000256" key="1">
    <source>
        <dbReference type="SAM" id="Coils"/>
    </source>
</evidence>
<feature type="compositionally biased region" description="Low complexity" evidence="2">
    <location>
        <begin position="354"/>
        <end position="379"/>
    </location>
</feature>
<gene>
    <name evidence="3" type="ORF">EHS25_001057</name>
</gene>
<evidence type="ECO:0000313" key="3">
    <source>
        <dbReference type="EMBL" id="RSH90452.1"/>
    </source>
</evidence>
<dbReference type="STRING" id="1890683.A0A427YH89"/>
<feature type="compositionally biased region" description="Low complexity" evidence="2">
    <location>
        <begin position="431"/>
        <end position="446"/>
    </location>
</feature>
<dbReference type="OrthoDB" id="2574359at2759"/>
<keyword evidence="1" id="KW-0175">Coiled coil</keyword>
<feature type="region of interest" description="Disordered" evidence="2">
    <location>
        <begin position="789"/>
        <end position="817"/>
    </location>
</feature>
<comment type="caution">
    <text evidence="3">The sequence shown here is derived from an EMBL/GenBank/DDBJ whole genome shotgun (WGS) entry which is preliminary data.</text>
</comment>
<reference evidence="3 4" key="1">
    <citation type="submission" date="2018-11" db="EMBL/GenBank/DDBJ databases">
        <title>Genome sequence of Saitozyma podzolica DSM 27192.</title>
        <authorList>
            <person name="Aliyu H."/>
            <person name="Gorte O."/>
            <person name="Ochsenreither K."/>
        </authorList>
    </citation>
    <scope>NUCLEOTIDE SEQUENCE [LARGE SCALE GENOMIC DNA]</scope>
    <source>
        <strain evidence="3 4">DSM 27192</strain>
    </source>
</reference>
<feature type="region of interest" description="Disordered" evidence="2">
    <location>
        <begin position="207"/>
        <end position="234"/>
    </location>
</feature>
<feature type="compositionally biased region" description="Polar residues" evidence="2">
    <location>
        <begin position="631"/>
        <end position="640"/>
    </location>
</feature>
<feature type="compositionally biased region" description="Basic and acidic residues" evidence="2">
    <location>
        <begin position="382"/>
        <end position="397"/>
    </location>
</feature>
<dbReference type="EMBL" id="RSCD01000010">
    <property type="protein sequence ID" value="RSH90452.1"/>
    <property type="molecule type" value="Genomic_DNA"/>
</dbReference>
<organism evidence="3 4">
    <name type="scientific">Saitozyma podzolica</name>
    <dbReference type="NCBI Taxonomy" id="1890683"/>
    <lineage>
        <taxon>Eukaryota</taxon>
        <taxon>Fungi</taxon>
        <taxon>Dikarya</taxon>
        <taxon>Basidiomycota</taxon>
        <taxon>Agaricomycotina</taxon>
        <taxon>Tremellomycetes</taxon>
        <taxon>Tremellales</taxon>
        <taxon>Trimorphomycetaceae</taxon>
        <taxon>Saitozyma</taxon>
    </lineage>
</organism>
<feature type="region of interest" description="Disordered" evidence="2">
    <location>
        <begin position="724"/>
        <end position="774"/>
    </location>
</feature>
<dbReference type="AlphaFoldDB" id="A0A427YH89"/>
<feature type="compositionally biased region" description="Low complexity" evidence="2">
    <location>
        <begin position="221"/>
        <end position="231"/>
    </location>
</feature>
<feature type="compositionally biased region" description="Basic and acidic residues" evidence="2">
    <location>
        <begin position="207"/>
        <end position="218"/>
    </location>
</feature>
<sequence>MLKTRAYSRKELESLRRADLQNLRLKSIEVQTAPKHPPRPASAPNFALPRRPASVQGTRVGKGAPGGTVGAAGTAPIPIPSRAGGLARTGSTESGSGTGSGNGVGVGAGAGAGVARGGAESSVNKGFERIMAVGPEPVESVVIPAVGTIVEETEIEIDAEAASDRPPGAIVSSRTMIPTTPTQHFGSSATVPLTPTTALVTQLRSLSDRMDSLERSRAEPSTSATASTSTAENLPELHLLREEIRLVRSAVDGGGGRTSQPTGADAVDELAVMEMLEARDRQWADKLRRAEDGWRRKLRQVEEDFNEKIEAMENWLRKYHRAIKHLAENDEGEAGDRGAFRYGSGVTPRELPQVTVTGESSESSASAPATMSTSPSATALGKRREREDDSVGERRNVLDPSAGAEHVQVEDDGASPMKRARRDLVIEAARRSASPSKSPRTPSPTKLGGGGGSSIFKTPELPASALKSAPPPPPGAPTGAGAESSFDPRTPSPAHQGIQPDMSKTPVIDPDFFPHGPTFAASSSSQRRRSLSDTEGLPFPFFATTPKPPGEPRSPTLDAPPSASRGRVAKALVPPILTPGRPKWQKGHARRPSDPTPRAVSQAHMELSTITEASPEGHLTAGLGLEVITQQSDSAGPTGSTGIGLPSAPRINFPSDQPTATSLVTDLLGPALSGTRSRGGTSTPPCLSPSPSITESHSRFIPSAAGYPSRQARTVSAVSAASAVSAVTDVSAAPTDRTDRTDRSSPARDFMDVALHGLPNPTESPSGLATPGHRTMLGTERYRDTRFGDIPEVNWGTPSVDYGFGSTPKQPARADEA</sequence>
<feature type="region of interest" description="Disordered" evidence="2">
    <location>
        <begin position="333"/>
        <end position="604"/>
    </location>
</feature>
<evidence type="ECO:0000313" key="4">
    <source>
        <dbReference type="Proteomes" id="UP000279259"/>
    </source>
</evidence>
<feature type="region of interest" description="Disordered" evidence="2">
    <location>
        <begin position="631"/>
        <end position="697"/>
    </location>
</feature>
<name>A0A427YH89_9TREE</name>
<accession>A0A427YH89</accession>
<keyword evidence="4" id="KW-1185">Reference proteome</keyword>
<feature type="region of interest" description="Disordered" evidence="2">
    <location>
        <begin position="26"/>
        <end position="103"/>
    </location>
</feature>
<feature type="compositionally biased region" description="Polar residues" evidence="2">
    <location>
        <begin position="654"/>
        <end position="664"/>
    </location>
</feature>
<feature type="compositionally biased region" description="Low complexity" evidence="2">
    <location>
        <begin position="459"/>
        <end position="468"/>
    </location>
</feature>
<dbReference type="Proteomes" id="UP000279259">
    <property type="component" value="Unassembled WGS sequence"/>
</dbReference>
<evidence type="ECO:0000256" key="2">
    <source>
        <dbReference type="SAM" id="MobiDB-lite"/>
    </source>
</evidence>
<proteinExistence type="predicted"/>